<dbReference type="PROSITE" id="PS00330">
    <property type="entry name" value="HEMOLYSIN_CALCIUM"/>
    <property type="match status" value="4"/>
</dbReference>
<dbReference type="Proteomes" id="UP001169006">
    <property type="component" value="Unassembled WGS sequence"/>
</dbReference>
<organism evidence="5 6">
    <name type="scientific">Rhizobium oryzicola</name>
    <dbReference type="NCBI Taxonomy" id="1232668"/>
    <lineage>
        <taxon>Bacteria</taxon>
        <taxon>Pseudomonadati</taxon>
        <taxon>Pseudomonadota</taxon>
        <taxon>Alphaproteobacteria</taxon>
        <taxon>Hyphomicrobiales</taxon>
        <taxon>Rhizobiaceae</taxon>
        <taxon>Rhizobium/Agrobacterium group</taxon>
        <taxon>Rhizobium</taxon>
    </lineage>
</organism>
<dbReference type="SUPFAM" id="SSF51120">
    <property type="entry name" value="beta-Roll"/>
    <property type="match status" value="2"/>
</dbReference>
<dbReference type="InterPro" id="IPR025282">
    <property type="entry name" value="DUF4214"/>
</dbReference>
<dbReference type="Gene3D" id="2.160.20.10">
    <property type="entry name" value="Single-stranded right-handed beta-helix, Pectin lyase-like"/>
    <property type="match status" value="1"/>
</dbReference>
<feature type="domain" description="DUF4214" evidence="4">
    <location>
        <begin position="816"/>
        <end position="864"/>
    </location>
</feature>
<dbReference type="InterPro" id="IPR011050">
    <property type="entry name" value="Pectin_lyase_fold/virulence"/>
</dbReference>
<dbReference type="EMBL" id="JAUKWQ010000002">
    <property type="protein sequence ID" value="MDO1582241.1"/>
    <property type="molecule type" value="Genomic_DNA"/>
</dbReference>
<feature type="domain" description="DUF4214" evidence="4">
    <location>
        <begin position="879"/>
        <end position="924"/>
    </location>
</feature>
<evidence type="ECO:0000256" key="2">
    <source>
        <dbReference type="ARBA" id="ARBA00022525"/>
    </source>
</evidence>
<dbReference type="InterPro" id="IPR050557">
    <property type="entry name" value="RTX_toxin/Mannuronan_C5-epim"/>
</dbReference>
<dbReference type="InterPro" id="IPR001343">
    <property type="entry name" value="Hemolysn_Ca-bd"/>
</dbReference>
<evidence type="ECO:0000256" key="1">
    <source>
        <dbReference type="ARBA" id="ARBA00004613"/>
    </source>
</evidence>
<evidence type="ECO:0000313" key="6">
    <source>
        <dbReference type="Proteomes" id="UP001169006"/>
    </source>
</evidence>
<gene>
    <name evidence="5" type="ORF">Q2T52_09040</name>
</gene>
<reference evidence="5" key="1">
    <citation type="journal article" date="2015" name="Int. J. Syst. Evol. Microbiol.">
        <title>Rhizobium oryzicola sp. nov., potential plant-growth-promoting endophytic bacteria isolated from rice roots.</title>
        <authorList>
            <person name="Zhang X.X."/>
            <person name="Gao J.S."/>
            <person name="Cao Y.H."/>
            <person name="Sheirdil R.A."/>
            <person name="Wang X.C."/>
            <person name="Zhang L."/>
        </authorList>
    </citation>
    <scope>NUCLEOTIDE SEQUENCE</scope>
    <source>
        <strain evidence="5">05753</strain>
    </source>
</reference>
<dbReference type="PANTHER" id="PTHR38340:SF1">
    <property type="entry name" value="S-LAYER PROTEIN"/>
    <property type="match status" value="1"/>
</dbReference>
<evidence type="ECO:0000256" key="3">
    <source>
        <dbReference type="SAM" id="MobiDB-lite"/>
    </source>
</evidence>
<keyword evidence="2" id="KW-0964">Secreted</keyword>
<evidence type="ECO:0000313" key="5">
    <source>
        <dbReference type="EMBL" id="MDO1582241.1"/>
    </source>
</evidence>
<comment type="caution">
    <text evidence="5">The sequence shown here is derived from an EMBL/GenBank/DDBJ whole genome shotgun (WGS) entry which is preliminary data.</text>
</comment>
<dbReference type="InterPro" id="IPR018511">
    <property type="entry name" value="Hemolysin-typ_Ca-bd_CS"/>
</dbReference>
<comment type="subcellular location">
    <subcellularLocation>
        <location evidence="1">Secreted</location>
    </subcellularLocation>
</comment>
<dbReference type="PANTHER" id="PTHR38340">
    <property type="entry name" value="S-LAYER PROTEIN"/>
    <property type="match status" value="1"/>
</dbReference>
<dbReference type="Pfam" id="PF00353">
    <property type="entry name" value="HemolysinCabind"/>
    <property type="match status" value="3"/>
</dbReference>
<dbReference type="InterPro" id="IPR012334">
    <property type="entry name" value="Pectin_lyas_fold"/>
</dbReference>
<accession>A0ABT8SV83</accession>
<dbReference type="InterPro" id="IPR011049">
    <property type="entry name" value="Serralysin-like_metalloprot_C"/>
</dbReference>
<reference evidence="5" key="2">
    <citation type="submission" date="2023-07" db="EMBL/GenBank/DDBJ databases">
        <authorList>
            <person name="Sun H."/>
        </authorList>
    </citation>
    <scope>NUCLEOTIDE SEQUENCE</scope>
    <source>
        <strain evidence="5">05753</strain>
    </source>
</reference>
<keyword evidence="6" id="KW-1185">Reference proteome</keyword>
<feature type="region of interest" description="Disordered" evidence="3">
    <location>
        <begin position="730"/>
        <end position="749"/>
    </location>
</feature>
<dbReference type="Gene3D" id="2.150.10.10">
    <property type="entry name" value="Serralysin-like metalloprotease, C-terminal"/>
    <property type="match status" value="2"/>
</dbReference>
<dbReference type="PRINTS" id="PR00313">
    <property type="entry name" value="CABNDNGRPT"/>
</dbReference>
<protein>
    <submittedName>
        <fullName evidence="5">DUF4214 domain-containing protein</fullName>
    </submittedName>
</protein>
<proteinExistence type="predicted"/>
<evidence type="ECO:0000259" key="4">
    <source>
        <dbReference type="Pfam" id="PF13946"/>
    </source>
</evidence>
<dbReference type="SUPFAM" id="SSF51126">
    <property type="entry name" value="Pectin lyase-like"/>
    <property type="match status" value="1"/>
</dbReference>
<sequence>MAVLIVGVGQTYTTIQAAVSAAQDGDEIQVRAGTYREQIVIDKAITLVGASRDSVIIEAPDTPVASGTSSINDKTRTVIVDVLVGNVSKSDVFIKDLTIDGRGKGTADSYGLVGLGSQNSNTSVDNVHIKAIREPLDKDGNYQGNSNSFGVLAEGTDLSNGARYKFTIKNSLIDEFQKTGIIAWGKSLNAIIQDNQIIGAAELGRPVQNGMQIGSAGDPREGVIATITGNTLTNLGYVLDPYLASGILLSNTGVAEVASNIITAAAGDLDDTGKGSLVAINLLHVPGNVNVHDNKIMDAYDAIVTEKPLQNATYTLSNNDVSGSHIAFRDGPDPLGTNATTINVNSTVQSTNKSGLYLYQLFGGDDVFTDTGVGNTRVEGGDGNDTITTGRGNDVLIGGAGSDTLKGGAGNDVFQGTVEELNGDTIQDFSVDDRLVVTDADLTSLNGKTATGTLTLASGKAITLNNLPAGATWNVTCNAATTTSTVKLSLPSTDSGGGGGGGPAPQPLVDGVAVTSTSTMNSDGSLSQIMTVPVVTTGRVESVGNASVADIPLFKTAGGVSVVNAEVPVGFGLSVTGSGQAKSPSASLTDLIREIKAHTPSGSSDQTTLVGGGTKFLDGLVPSNSLIVQTIVPTLGGASTPPGSPLIINGTPAAEGIPKVALVIDGHDLPTGTVLQLHNVDFAVVVGNLTVTGGTGSQVVWGDSGNQTINLGADDDILFGGGGDDKISSKGGDDRLFGNSGRDELSGGEGKDFLHGGEGQDVALFERTSDRYVVTQNHAVVTVRSLDDPTDVDTLVNIETIRFKDKDVQLSYATKIEMIARLYKQLFDRQGDMDGVQFWAEKLSKGASAGDIVTDFFSSQESRNMKFQQYSKDGAITLELLYEVLFSRKSDDAGYAYWQTAQSKGMSLTEIANHFAYSPEMQAKYVPPTGWEFLV</sequence>
<name>A0ABT8SV83_9HYPH</name>
<dbReference type="RefSeq" id="WP_302076381.1">
    <property type="nucleotide sequence ID" value="NZ_JAUKWQ010000002.1"/>
</dbReference>
<dbReference type="Pfam" id="PF13946">
    <property type="entry name" value="DUF4214"/>
    <property type="match status" value="2"/>
</dbReference>